<dbReference type="Pfam" id="PF00150">
    <property type="entry name" value="Cellulase"/>
    <property type="match status" value="2"/>
</dbReference>
<feature type="domain" description="Glycoside hydrolase family 5 C-terminal" evidence="7">
    <location>
        <begin position="435"/>
        <end position="493"/>
    </location>
</feature>
<dbReference type="EMBL" id="KM025056">
    <property type="protein sequence ID" value="AIK98135.1"/>
    <property type="molecule type" value="mRNA"/>
</dbReference>
<evidence type="ECO:0000256" key="1">
    <source>
        <dbReference type="ARBA" id="ARBA00005641"/>
    </source>
</evidence>
<keyword evidence="3 4" id="KW-0326">Glycosidase</keyword>
<dbReference type="EMBL" id="DAKRPA010000058">
    <property type="protein sequence ID" value="DBA00768.1"/>
    <property type="molecule type" value="Genomic_DNA"/>
</dbReference>
<dbReference type="GO" id="GO:1901136">
    <property type="term" value="P:carbohydrate derivative catabolic process"/>
    <property type="evidence" value="ECO:0007669"/>
    <property type="project" value="UniProtKB-ARBA"/>
</dbReference>
<dbReference type="PANTHER" id="PTHR31308:SF3">
    <property type="entry name" value="ENDOGLYCOCERAMIDASE"/>
    <property type="match status" value="1"/>
</dbReference>
<feature type="domain" description="Glycoside hydrolase family 5" evidence="6">
    <location>
        <begin position="69"/>
        <end position="128"/>
    </location>
</feature>
<dbReference type="PANTHER" id="PTHR31308">
    <property type="match status" value="1"/>
</dbReference>
<evidence type="ECO:0000313" key="9">
    <source>
        <dbReference type="EMBL" id="DBA00768.1"/>
    </source>
</evidence>
<organism evidence="8">
    <name type="scientific">Lagenidium giganteum</name>
    <dbReference type="NCBI Taxonomy" id="4803"/>
    <lineage>
        <taxon>Eukaryota</taxon>
        <taxon>Sar</taxon>
        <taxon>Stramenopiles</taxon>
        <taxon>Oomycota</taxon>
        <taxon>Peronosporomycetes</taxon>
        <taxon>Pythiales</taxon>
        <taxon>Pythiaceae</taxon>
    </lineage>
</organism>
<dbReference type="Gene3D" id="3.20.20.80">
    <property type="entry name" value="Glycosidases"/>
    <property type="match status" value="1"/>
</dbReference>
<evidence type="ECO:0000256" key="2">
    <source>
        <dbReference type="ARBA" id="ARBA00022801"/>
    </source>
</evidence>
<reference evidence="9" key="3">
    <citation type="journal article" date="2023" name="Microbiol Resour">
        <title>Decontamination and Annotation of the Draft Genome Sequence of the Oomycete Lagenidium giganteum ARSEF 373.</title>
        <authorList>
            <person name="Morgan W.R."/>
            <person name="Tartar A."/>
        </authorList>
    </citation>
    <scope>NUCLEOTIDE SEQUENCE</scope>
    <source>
        <strain evidence="9">ARSEF 373</strain>
    </source>
</reference>
<dbReference type="InterPro" id="IPR052066">
    <property type="entry name" value="Glycosphingolipid_Hydrolases"/>
</dbReference>
<proteinExistence type="evidence at transcript level"/>
<dbReference type="InterPro" id="IPR013780">
    <property type="entry name" value="Glyco_hydro_b"/>
</dbReference>
<evidence type="ECO:0000256" key="4">
    <source>
        <dbReference type="RuleBase" id="RU361153"/>
    </source>
</evidence>
<evidence type="ECO:0000313" key="8">
    <source>
        <dbReference type="EMBL" id="AIK98135.1"/>
    </source>
</evidence>
<comment type="similarity">
    <text evidence="1 4">Belongs to the glycosyl hydrolase 5 (cellulase A) family.</text>
</comment>
<keyword evidence="10" id="KW-1185">Reference proteome</keyword>
<protein>
    <submittedName>
        <fullName evidence="8">Glycoside hydrolase 5 subfamily 27</fullName>
    </submittedName>
</protein>
<gene>
    <name evidence="9" type="ORF">N0F65_004673</name>
</gene>
<dbReference type="InterPro" id="IPR017853">
    <property type="entry name" value="GH"/>
</dbReference>
<keyword evidence="5" id="KW-0732">Signal</keyword>
<feature type="domain" description="Glycoside hydrolase family 5" evidence="6">
    <location>
        <begin position="208"/>
        <end position="413"/>
    </location>
</feature>
<dbReference type="InterPro" id="IPR001547">
    <property type="entry name" value="Glyco_hydro_5"/>
</dbReference>
<dbReference type="PROSITE" id="PS00659">
    <property type="entry name" value="GLYCOSYL_HYDROL_F5"/>
    <property type="match status" value="1"/>
</dbReference>
<reference evidence="8" key="1">
    <citation type="journal article" date="2014" name="Appl. Environ. Microbiol.">
        <title>Transcriptome Analysis of the Entomopathogenic Oomycete Lagenidium giganteum Reveals Putative Virulence Factors.</title>
        <authorList>
            <person name="Quiroz Velasquez P.F."/>
            <person name="Abiff S.K."/>
            <person name="Fins K.C."/>
            <person name="Conway Q.B."/>
            <person name="Salazar N.C."/>
            <person name="Delgado A.P."/>
            <person name="Dawes J.K."/>
            <person name="Douma L.G."/>
            <person name="Tartar A."/>
        </authorList>
    </citation>
    <scope>NUCLEOTIDE SEQUENCE</scope>
    <source>
        <strain evidence="8">ARSEF 373</strain>
    </source>
</reference>
<dbReference type="GO" id="GO:0016042">
    <property type="term" value="P:lipid catabolic process"/>
    <property type="evidence" value="ECO:0007669"/>
    <property type="project" value="UniProtKB-ARBA"/>
</dbReference>
<evidence type="ECO:0000256" key="3">
    <source>
        <dbReference type="ARBA" id="ARBA00023295"/>
    </source>
</evidence>
<accession>A0A077B4G0</accession>
<dbReference type="SUPFAM" id="SSF51445">
    <property type="entry name" value="(Trans)glycosidases"/>
    <property type="match status" value="1"/>
</dbReference>
<evidence type="ECO:0000259" key="7">
    <source>
        <dbReference type="Pfam" id="PF18564"/>
    </source>
</evidence>
<feature type="chain" id="PRO_5044540078" evidence="5">
    <location>
        <begin position="18"/>
        <end position="648"/>
    </location>
</feature>
<dbReference type="Pfam" id="PF18564">
    <property type="entry name" value="Glyco_hydro_5_C"/>
    <property type="match status" value="1"/>
</dbReference>
<evidence type="ECO:0000313" key="10">
    <source>
        <dbReference type="Proteomes" id="UP001146120"/>
    </source>
</evidence>
<dbReference type="Proteomes" id="UP001146120">
    <property type="component" value="Unassembled WGS sequence"/>
</dbReference>
<dbReference type="InterPro" id="IPR018087">
    <property type="entry name" value="Glyco_hydro_5_CS"/>
</dbReference>
<evidence type="ECO:0000259" key="6">
    <source>
        <dbReference type="Pfam" id="PF00150"/>
    </source>
</evidence>
<dbReference type="Gene3D" id="2.60.40.1180">
    <property type="entry name" value="Golgi alpha-mannosidase II"/>
    <property type="match status" value="1"/>
</dbReference>
<dbReference type="OrthoDB" id="1887033at2759"/>
<dbReference type="AlphaFoldDB" id="A0A077B4G0"/>
<feature type="signal peptide" evidence="5">
    <location>
        <begin position="1"/>
        <end position="17"/>
    </location>
</feature>
<keyword evidence="2 4" id="KW-0378">Hydrolase</keyword>
<dbReference type="InterPro" id="IPR041036">
    <property type="entry name" value="GH5_C"/>
</dbReference>
<sequence length="648" mass="72355">MRLQSALLPLFAATALASENVISVDPATHHFVDGLGRTRIFHGVNVVEKAPPYHPVIDGDFDTVRSMVQQDFDYLNSWGMNVVRLGAMWTGVEPTPGEYNQTYIDVLVKLVDDLGKNGIYTMVDFHQDLFSPVLCGDGIPGHVVKALEPLKTKCNSIVGGLASLAKLCKSFSDYKFTIGPDGNPTDCGKAGNWFNIYMTPEVASAFDKFYNSEAATDSLVNYFVKLAKAFKNSPYALGFDLFNEPFPGDVYNKPWLLQGGKADREYLQPLYEKIQAAIRKEDASKIMFYEPVQFPDTFPLFGGIVSNAGFTQAPGGKALASTNAMSYHIYCCEAGADICPSGDVSPNKDARCDDYVTEKFNKRTEDFKRLGGAGFITEFGACSNKVQCVKEINRVANNADRDMQSWMYWQYKFHDTSFYNGDGTNMTWKINALARPYAQAVMGVPEIMRFDPATSAFRLKYHAKTGDAPTEVYVNPTVWYQQGYDAILSAGTTINRELGYKIELVHGSDVKADSVVDFAMVPKTEDKKGEYRAKHATIKYAIDWAVENDAALDTIAIVLSKSYHWRKEIRVFSDSGEKVCEVSLTGSYSGVCKIPVEKRNDFLFGFKIELYKYYVFDKLPVFVDSFRPSYLGPLSAGKRVKIDWKSED</sequence>
<dbReference type="GO" id="GO:0000272">
    <property type="term" value="P:polysaccharide catabolic process"/>
    <property type="evidence" value="ECO:0007669"/>
    <property type="project" value="InterPro"/>
</dbReference>
<reference evidence="9" key="2">
    <citation type="submission" date="2022-11" db="EMBL/GenBank/DDBJ databases">
        <authorList>
            <person name="Morgan W.R."/>
            <person name="Tartar A."/>
        </authorList>
    </citation>
    <scope>NUCLEOTIDE SEQUENCE</scope>
    <source>
        <strain evidence="9">ARSEF 373</strain>
    </source>
</reference>
<name>A0A077B4G0_9STRA</name>
<dbReference type="GO" id="GO:0004553">
    <property type="term" value="F:hydrolase activity, hydrolyzing O-glycosyl compounds"/>
    <property type="evidence" value="ECO:0007669"/>
    <property type="project" value="InterPro"/>
</dbReference>
<evidence type="ECO:0000256" key="5">
    <source>
        <dbReference type="SAM" id="SignalP"/>
    </source>
</evidence>